<accession>A0AAX2JEA6</accession>
<evidence type="ECO:0008006" key="3">
    <source>
        <dbReference type="Google" id="ProtNLM"/>
    </source>
</evidence>
<gene>
    <name evidence="1" type="ORF">NCTC12112_02289</name>
</gene>
<dbReference type="GeneID" id="78453571"/>
<dbReference type="AlphaFoldDB" id="A0AAX2JEA6"/>
<sequence>MQGIDKKVLEYKENLLRATELREKIIDAEISFNILKKELGLTVHELRKLVAGELQDKEAAVEKLIKNTPKAIIQRDKEFKHFQKILLKKGIKITELEDTLKVNRNKIYRTIRGENINRDRELEQKLENLLDEKLFC</sequence>
<dbReference type="KEGG" id="ful:C4N20_02040"/>
<name>A0AAX2JEA6_9FUSO</name>
<protein>
    <recommendedName>
        <fullName evidence="3">Transcriptional regulator</fullName>
    </recommendedName>
</protein>
<reference evidence="1 2" key="1">
    <citation type="submission" date="2018-06" db="EMBL/GenBank/DDBJ databases">
        <authorList>
            <consortium name="Pathogen Informatics"/>
            <person name="Doyle S."/>
        </authorList>
    </citation>
    <scope>NUCLEOTIDE SEQUENCE [LARGE SCALE GENOMIC DNA]</scope>
    <source>
        <strain evidence="1 2">NCTC12112</strain>
    </source>
</reference>
<dbReference type="Proteomes" id="UP000249008">
    <property type="component" value="Chromosome 1"/>
</dbReference>
<organism evidence="1 2">
    <name type="scientific">Fusobacterium ulcerans</name>
    <dbReference type="NCBI Taxonomy" id="861"/>
    <lineage>
        <taxon>Bacteria</taxon>
        <taxon>Fusobacteriati</taxon>
        <taxon>Fusobacteriota</taxon>
        <taxon>Fusobacteriia</taxon>
        <taxon>Fusobacteriales</taxon>
        <taxon>Fusobacteriaceae</taxon>
        <taxon>Fusobacterium</taxon>
    </lineage>
</organism>
<evidence type="ECO:0000313" key="1">
    <source>
        <dbReference type="EMBL" id="SQJ09286.1"/>
    </source>
</evidence>
<dbReference type="EMBL" id="LS483487">
    <property type="protein sequence ID" value="SQJ09286.1"/>
    <property type="molecule type" value="Genomic_DNA"/>
</dbReference>
<proteinExistence type="predicted"/>
<evidence type="ECO:0000313" key="2">
    <source>
        <dbReference type="Proteomes" id="UP000249008"/>
    </source>
</evidence>
<dbReference type="RefSeq" id="WP_005981380.1">
    <property type="nucleotide sequence ID" value="NZ_CABKNW010000005.1"/>
</dbReference>